<sequence>MVGVVAGVLFGPVLQVLQCGGDAAGEVGQGVLHRRWMAGVHGTGDQPTGFEVAVTDVAVTRAVNTVTVLGGPTALIHLADWTLLTDPPSDAAGTEYRDGPVLVRKTADPALKPAQLPALDAVVVVGLTPRATGQ</sequence>
<protein>
    <submittedName>
        <fullName evidence="1">Uncharacterized protein</fullName>
    </submittedName>
</protein>
<keyword evidence="2" id="KW-1185">Reference proteome</keyword>
<name>A0A8I0PEQ1_9ACTN</name>
<proteinExistence type="predicted"/>
<dbReference type="AlphaFoldDB" id="A0A8I0PEQ1"/>
<comment type="caution">
    <text evidence="1">The sequence shown here is derived from an EMBL/GenBank/DDBJ whole genome shotgun (WGS) entry which is preliminary data.</text>
</comment>
<gene>
    <name evidence="1" type="ORF">H4687_008931</name>
</gene>
<dbReference type="Proteomes" id="UP000629287">
    <property type="component" value="Unassembled WGS sequence"/>
</dbReference>
<evidence type="ECO:0000313" key="2">
    <source>
        <dbReference type="Proteomes" id="UP000629287"/>
    </source>
</evidence>
<reference evidence="1 2" key="1">
    <citation type="submission" date="2020-10" db="EMBL/GenBank/DDBJ databases">
        <title>Sequencing the genomes of 1000 actinobacteria strains.</title>
        <authorList>
            <person name="Klenk H.-P."/>
        </authorList>
    </citation>
    <scope>NUCLEOTIDE SEQUENCE [LARGE SCALE GENOMIC DNA]</scope>
    <source>
        <strain evidence="1 2">DSM 41803</strain>
    </source>
</reference>
<accession>A0A8I0PEQ1</accession>
<organism evidence="1 2">
    <name type="scientific">Streptomyces stelliscabiei</name>
    <dbReference type="NCBI Taxonomy" id="146820"/>
    <lineage>
        <taxon>Bacteria</taxon>
        <taxon>Bacillati</taxon>
        <taxon>Actinomycetota</taxon>
        <taxon>Actinomycetes</taxon>
        <taxon>Kitasatosporales</taxon>
        <taxon>Streptomycetaceae</taxon>
        <taxon>Streptomyces</taxon>
    </lineage>
</organism>
<evidence type="ECO:0000313" key="1">
    <source>
        <dbReference type="EMBL" id="MBE1602802.1"/>
    </source>
</evidence>
<dbReference type="EMBL" id="JADBGF010000001">
    <property type="protein sequence ID" value="MBE1602802.1"/>
    <property type="molecule type" value="Genomic_DNA"/>
</dbReference>